<comment type="caution">
    <text evidence="1">The sequence shown here is derived from an EMBL/GenBank/DDBJ whole genome shotgun (WGS) entry which is preliminary data.</text>
</comment>
<evidence type="ECO:0000313" key="2">
    <source>
        <dbReference type="Proteomes" id="UP001058074"/>
    </source>
</evidence>
<reference evidence="1" key="1">
    <citation type="journal article" date="2025" name="Int. J. Syst. Evol. Microbiol.">
        <title>Inconstantimicrobium mannanitabidum sp. nov., a novel member of the family Clostridiaceae isolated from anoxic soil under the treatment of reductive soil disinfestation.</title>
        <authorList>
            <person name="Ueki A."/>
            <person name="Tonouchi A."/>
            <person name="Honma S."/>
            <person name="Kaku N."/>
            <person name="Ueki K."/>
        </authorList>
    </citation>
    <scope>NUCLEOTIDE SEQUENCE</scope>
    <source>
        <strain evidence="1">TW13</strain>
    </source>
</reference>
<keyword evidence="2" id="KW-1185">Reference proteome</keyword>
<dbReference type="Proteomes" id="UP001058074">
    <property type="component" value="Unassembled WGS sequence"/>
</dbReference>
<sequence>MVEKNVVLIETLESTGTGIIYPCKYKENSLKNYIIFTNNHVLCDVTGEINLKEEISLTFYDDFGIAIRDDDIIDMKIFKPNSSIEKNEDICALLVSVSNAVVFNITTDIMTKPINNRDVIFMEGYPGIMLEDEVNTRIQFQGVEKTIFPLNREIGVYQITDDYHWYNSMYDQQLLEGISGSPIYIERNGKYYLVGMNQSVSNIENGENPFKLVYYLRFEYILNFLRKQFCIIFRKISEDSFEIEWIYGLQDAKKNQITFLLLGGSGAGKSSLAKDFAYHGDKLKSTNDGQTTRTEVLYQFKINEEKPRASVNFLKMMDFVDNMISNVGTKPIRLLMAEILQLDEEEVDDEKQLLVNIYDIIKLIALTDNSTKVKDTLEQIQDILYEEIISNEDKIKCYEQIIFILANRMPICMIHCILDKIWINRIISEKKMANPFDDTFELINSDKKDNIIKHVNNYVNGEWNRDINTETTKYVFEDFQREVLKCVTLEDYDINTYFGQISDEDLPLTCIGNEKIIETYKKLVLHCEGFFDISEFSFLGIDTDYIVQENKIVELKYAEEHKCVIKIEILKQLEDIYKTVYKNLFSVIAQKIGLDNKIERNHLFDLNCMNSEDVKLLHKCLQVTSQGSLTGIIKNIEIVDMISNEYASILRDLDLNQITFIDTCGLDHIYIMSEKKIKERLNHYYHEYINNHLIDSSLQVDEVAILYVKKLDSGKPDELRTFLPCVEKTIPKAPVYCVFSGIDIFYRTDDEIDNINFSRESDKIPKIVNYFFSDNGKAELSNNVKLYTVMKNNLIPYCGKKELVNIKYSYYRNNVNGIRKLFTSVAMKEKSCMEIMDIKILDKSETCEKITEIVKKIFEFASLQSYKFRWNTIYADANSFYKRKKAGASLTYRHQFNELFHEGYIKAIDLYGDILAVLFKESENALKSALENMEQSLLGNSSNLGNVNIAYKNEFRELIEKMYNTEKYDKYHYNPFDDEFGKESDEYYKNHRNQIFDDVFNFTKGLDIETGIIVEEGCFKGENETFLIKFSKLFKKCLRRQIEIDNQVKAKYLLKLTPNYLNELQNIRREFMDKYATKENVKCFNEMMIYYFQDI</sequence>
<evidence type="ECO:0000313" key="1">
    <source>
        <dbReference type="EMBL" id="GKX64860.1"/>
    </source>
</evidence>
<proteinExistence type="predicted"/>
<protein>
    <submittedName>
        <fullName evidence="1">Uncharacterized protein</fullName>
    </submittedName>
</protein>
<name>A0ACB5R6L4_9CLOT</name>
<organism evidence="1 2">
    <name type="scientific">Inconstantimicrobium mannanitabidum</name>
    <dbReference type="NCBI Taxonomy" id="1604901"/>
    <lineage>
        <taxon>Bacteria</taxon>
        <taxon>Bacillati</taxon>
        <taxon>Bacillota</taxon>
        <taxon>Clostridia</taxon>
        <taxon>Eubacteriales</taxon>
        <taxon>Clostridiaceae</taxon>
        <taxon>Inconstantimicrobium</taxon>
    </lineage>
</organism>
<gene>
    <name evidence="1" type="ORF">rsdtw13_01180</name>
</gene>
<accession>A0ACB5R6L4</accession>
<dbReference type="EMBL" id="BROD01000001">
    <property type="protein sequence ID" value="GKX64860.1"/>
    <property type="molecule type" value="Genomic_DNA"/>
</dbReference>